<dbReference type="Proteomes" id="UP000184085">
    <property type="component" value="Unassembled WGS sequence"/>
</dbReference>
<evidence type="ECO:0000313" key="1">
    <source>
        <dbReference type="EMBL" id="SCM66448.1"/>
    </source>
</evidence>
<dbReference type="EMBL" id="FMJB01000021">
    <property type="protein sequence ID" value="SCM66448.1"/>
    <property type="molecule type" value="Genomic_DNA"/>
</dbReference>
<keyword evidence="2" id="KW-1185">Reference proteome</keyword>
<organism evidence="1 2">
    <name type="scientific">Donghicola eburneus</name>
    <dbReference type="NCBI Taxonomy" id="393278"/>
    <lineage>
        <taxon>Bacteria</taxon>
        <taxon>Pseudomonadati</taxon>
        <taxon>Pseudomonadota</taxon>
        <taxon>Alphaproteobacteria</taxon>
        <taxon>Rhodobacterales</taxon>
        <taxon>Roseobacteraceae</taxon>
        <taxon>Donghicola</taxon>
    </lineage>
</organism>
<dbReference type="RefSeq" id="WP_072703924.1">
    <property type="nucleotide sequence ID" value="NZ_FMJB01000021.1"/>
</dbReference>
<dbReference type="AlphaFoldDB" id="A0A1M4MXH1"/>
<evidence type="ECO:0000313" key="2">
    <source>
        <dbReference type="Proteomes" id="UP000184085"/>
    </source>
</evidence>
<accession>A0A1M4MXH1</accession>
<reference evidence="2" key="1">
    <citation type="submission" date="2016-09" db="EMBL/GenBank/DDBJ databases">
        <authorList>
            <person name="Wibberg D."/>
        </authorList>
    </citation>
    <scope>NUCLEOTIDE SEQUENCE [LARGE SCALE GENOMIC DNA]</scope>
</reference>
<protein>
    <submittedName>
        <fullName evidence="1">Uncharacterized protein</fullName>
    </submittedName>
</protein>
<gene>
    <name evidence="1" type="ORF">KARMA_0624</name>
</gene>
<proteinExistence type="predicted"/>
<name>A0A1M4MXH1_9RHOB</name>
<sequence length="177" mass="20460">MLDEKIDCLISNLISGQDDLPDIPVKSREYWERRFFNLSEADRILLAISPANRLVFEEAWIDRRAQKFQDIVANDNKPKLRAAASSRSRDSITFDLENADLNLTFEPVGSEDWQAILRTNNPHQFSGIRMKLIELSSGRIILNDFFDDQGYINGIWPLKERPDAVGFDFLLMPEEEI</sequence>